<dbReference type="Proteomes" id="UP000255326">
    <property type="component" value="Unassembled WGS sequence"/>
</dbReference>
<dbReference type="InterPro" id="IPR011528">
    <property type="entry name" value="NERD"/>
</dbReference>
<dbReference type="OrthoDB" id="2164794at2"/>
<gene>
    <name evidence="2" type="ORF">DFR59_101705</name>
</gene>
<evidence type="ECO:0000313" key="3">
    <source>
        <dbReference type="Proteomes" id="UP000255326"/>
    </source>
</evidence>
<sequence>MFLKQRKIPIELEVYNYLQARTDFSEDENNYYGNLAKGFLGEVQFDEWLQEGSINLLILCDLLFEVTHTTFQIDSLGIAHNKIYLFEIKNYEGDFYLEADRWYTMGHNEIKSPVLQLKRSESLLRQFLKDIGVMLPIESCIIFMNPEFHLYNSSRELPIVFPSQLNRFKNKLHVLPAVPRTSHQIAQKIVSHHMNKSRFTRVPAYQFDQLRKGIVCCNCGSIATRLVHKNALGCDDCQSKEEVDAAVLRSVQEFRLLFPERMITTTAIYEWCGMVVSRRAICRILKHHFLLVGKGKSCHYQVE</sequence>
<feature type="domain" description="NERD" evidence="1">
    <location>
        <begin position="37"/>
        <end position="147"/>
    </location>
</feature>
<dbReference type="AlphaFoldDB" id="A0A370GWH0"/>
<reference evidence="2 3" key="1">
    <citation type="submission" date="2018-07" db="EMBL/GenBank/DDBJ databases">
        <title>Genomic Encyclopedia of Type Strains, Phase IV (KMG-IV): sequencing the most valuable type-strain genomes for metagenomic binning, comparative biology and taxonomic classification.</title>
        <authorList>
            <person name="Goeker M."/>
        </authorList>
    </citation>
    <scope>NUCLEOTIDE SEQUENCE [LARGE SCALE GENOMIC DNA]</scope>
    <source>
        <strain evidence="2 3">DSM 25281</strain>
    </source>
</reference>
<comment type="caution">
    <text evidence="2">The sequence shown here is derived from an EMBL/GenBank/DDBJ whole genome shotgun (WGS) entry which is preliminary data.</text>
</comment>
<evidence type="ECO:0000313" key="2">
    <source>
        <dbReference type="EMBL" id="RDI48035.1"/>
    </source>
</evidence>
<proteinExistence type="predicted"/>
<dbReference type="RefSeq" id="WP_114744217.1">
    <property type="nucleotide sequence ID" value="NZ_QQAY01000001.1"/>
</dbReference>
<accession>A0A370GWH0</accession>
<evidence type="ECO:0000259" key="1">
    <source>
        <dbReference type="PROSITE" id="PS50965"/>
    </source>
</evidence>
<keyword evidence="3" id="KW-1185">Reference proteome</keyword>
<dbReference type="EMBL" id="QQAY01000001">
    <property type="protein sequence ID" value="RDI48035.1"/>
    <property type="molecule type" value="Genomic_DNA"/>
</dbReference>
<dbReference type="Pfam" id="PF08378">
    <property type="entry name" value="NERD"/>
    <property type="match status" value="1"/>
</dbReference>
<protein>
    <submittedName>
        <fullName evidence="2">Nuclease-like protein</fullName>
    </submittedName>
</protein>
<organism evidence="2 3">
    <name type="scientific">Falsibacillus pallidus</name>
    <dbReference type="NCBI Taxonomy" id="493781"/>
    <lineage>
        <taxon>Bacteria</taxon>
        <taxon>Bacillati</taxon>
        <taxon>Bacillota</taxon>
        <taxon>Bacilli</taxon>
        <taxon>Bacillales</taxon>
        <taxon>Bacillaceae</taxon>
        <taxon>Falsibacillus</taxon>
    </lineage>
</organism>
<name>A0A370GWH0_9BACI</name>
<dbReference type="PROSITE" id="PS50965">
    <property type="entry name" value="NERD"/>
    <property type="match status" value="1"/>
</dbReference>